<evidence type="ECO:0000256" key="5">
    <source>
        <dbReference type="ARBA" id="ARBA00022801"/>
    </source>
</evidence>
<keyword evidence="6" id="KW-0325">Glycoprotein</keyword>
<dbReference type="AlphaFoldDB" id="A0A9W8G2K1"/>
<organism evidence="8 9">
    <name type="scientific">Coemansia spiralis</name>
    <dbReference type="NCBI Taxonomy" id="417178"/>
    <lineage>
        <taxon>Eukaryota</taxon>
        <taxon>Fungi</taxon>
        <taxon>Fungi incertae sedis</taxon>
        <taxon>Zoopagomycota</taxon>
        <taxon>Kickxellomycotina</taxon>
        <taxon>Kickxellomycetes</taxon>
        <taxon>Kickxellales</taxon>
        <taxon>Kickxellaceae</taxon>
        <taxon>Coemansia</taxon>
    </lineage>
</organism>
<comment type="similarity">
    <text evidence="1 7">Belongs to the peptidase S10 family.</text>
</comment>
<evidence type="ECO:0000313" key="9">
    <source>
        <dbReference type="Proteomes" id="UP001151518"/>
    </source>
</evidence>
<keyword evidence="3 7" id="KW-0645">Protease</keyword>
<feature type="chain" id="PRO_5041012298" description="Carboxypeptidase" evidence="7">
    <location>
        <begin position="34"/>
        <end position="519"/>
    </location>
</feature>
<dbReference type="InterPro" id="IPR033124">
    <property type="entry name" value="Ser_caboxypep_his_AS"/>
</dbReference>
<dbReference type="GO" id="GO:0000324">
    <property type="term" value="C:fungal-type vacuole"/>
    <property type="evidence" value="ECO:0007669"/>
    <property type="project" value="TreeGrafter"/>
</dbReference>
<evidence type="ECO:0000256" key="7">
    <source>
        <dbReference type="RuleBase" id="RU361156"/>
    </source>
</evidence>
<evidence type="ECO:0000256" key="1">
    <source>
        <dbReference type="ARBA" id="ARBA00009431"/>
    </source>
</evidence>
<keyword evidence="5 7" id="KW-0378">Hydrolase</keyword>
<sequence>MRLSNRSSQALSKSLAAAGLLLAVAFSPAPVAASPAQHVFLPQHSSFLHGSLLQQPPFPPSRTASADLVSDSKWSRIETMDALPDYQLRIKQPSLCDKNTTQYSGYLDTAEDRHFFFWFFEARNPPKNADAPIVLWMNGGPGCSSFTGLLMELGPCRVDKGGKTASPNKYGWNDQAHVVFLDQPLNVGYSYGKDVFNSIDAGKDVYNFLQLFYHSFPQYASSELHVFGESYGGHYVPATAKAIHEANVEFSNKKVLGQLSLSEKQKRVLPLTSIGIGNGLTDPLVQYKYYSKMACNSTYPPVLKQEECDQMDKTYTTCARLIDACYKWKNTLACYPAEMYCNSMLATFQRSGANPYDVRVPCEGGNLCYPIMSDIDAFLNDPEVQKELGSDVSKFESCSQKVYTGFTLSGDWMKPYVYEIPPLLEAGIRVLIYAGDADFICNWYGNKAWAEELEWSGKASFANETDSKWVVGDKAAGEARTHKNFSFVRVFGAGHMVPYDQPETALDLINRWINNKSFY</sequence>
<accession>A0A9W8G2K1</accession>
<dbReference type="InterPro" id="IPR029058">
    <property type="entry name" value="AB_hydrolase_fold"/>
</dbReference>
<gene>
    <name evidence="8" type="ORF">GGI25_005627</name>
</gene>
<protein>
    <recommendedName>
        <fullName evidence="7">Carboxypeptidase</fullName>
        <ecNumber evidence="7">3.4.16.-</ecNumber>
    </recommendedName>
</protein>
<dbReference type="InterPro" id="IPR018202">
    <property type="entry name" value="Ser_caboxypep_ser_AS"/>
</dbReference>
<evidence type="ECO:0000256" key="2">
    <source>
        <dbReference type="ARBA" id="ARBA00022645"/>
    </source>
</evidence>
<dbReference type="PRINTS" id="PR00724">
    <property type="entry name" value="CRBOXYPTASEC"/>
</dbReference>
<dbReference type="PANTHER" id="PTHR11802:SF113">
    <property type="entry name" value="SERINE CARBOXYPEPTIDASE CTSA-4.1"/>
    <property type="match status" value="1"/>
</dbReference>
<evidence type="ECO:0000256" key="3">
    <source>
        <dbReference type="ARBA" id="ARBA00022670"/>
    </source>
</evidence>
<feature type="signal peptide" evidence="7">
    <location>
        <begin position="1"/>
        <end position="33"/>
    </location>
</feature>
<keyword evidence="4 7" id="KW-0732">Signal</keyword>
<evidence type="ECO:0000313" key="8">
    <source>
        <dbReference type="EMBL" id="KAJ2671105.1"/>
    </source>
</evidence>
<dbReference type="EMBL" id="JANBTW010000110">
    <property type="protein sequence ID" value="KAJ2671105.1"/>
    <property type="molecule type" value="Genomic_DNA"/>
</dbReference>
<dbReference type="EC" id="3.4.16.-" evidence="7"/>
<dbReference type="GO" id="GO:0004185">
    <property type="term" value="F:serine-type carboxypeptidase activity"/>
    <property type="evidence" value="ECO:0007669"/>
    <property type="project" value="UniProtKB-UniRule"/>
</dbReference>
<proteinExistence type="inferred from homology"/>
<dbReference type="Proteomes" id="UP001151518">
    <property type="component" value="Unassembled WGS sequence"/>
</dbReference>
<dbReference type="Gene3D" id="3.40.50.1820">
    <property type="entry name" value="alpha/beta hydrolase"/>
    <property type="match status" value="1"/>
</dbReference>
<dbReference type="Gene3D" id="1.10.287.410">
    <property type="match status" value="1"/>
</dbReference>
<name>A0A9W8G2K1_9FUNG</name>
<comment type="caution">
    <text evidence="8">The sequence shown here is derived from an EMBL/GenBank/DDBJ whole genome shotgun (WGS) entry which is preliminary data.</text>
</comment>
<evidence type="ECO:0000256" key="6">
    <source>
        <dbReference type="ARBA" id="ARBA00023180"/>
    </source>
</evidence>
<dbReference type="PROSITE" id="PS00131">
    <property type="entry name" value="CARBOXYPEPT_SER_SER"/>
    <property type="match status" value="1"/>
</dbReference>
<evidence type="ECO:0000256" key="4">
    <source>
        <dbReference type="ARBA" id="ARBA00022729"/>
    </source>
</evidence>
<reference evidence="8" key="1">
    <citation type="submission" date="2022-07" db="EMBL/GenBank/DDBJ databases">
        <title>Phylogenomic reconstructions and comparative analyses of Kickxellomycotina fungi.</title>
        <authorList>
            <person name="Reynolds N.K."/>
            <person name="Stajich J.E."/>
            <person name="Barry K."/>
            <person name="Grigoriev I.V."/>
            <person name="Crous P."/>
            <person name="Smith M.E."/>
        </authorList>
    </citation>
    <scope>NUCLEOTIDE SEQUENCE</scope>
    <source>
        <strain evidence="8">NRRL 3115</strain>
    </source>
</reference>
<dbReference type="PANTHER" id="PTHR11802">
    <property type="entry name" value="SERINE PROTEASE FAMILY S10 SERINE CARBOXYPEPTIDASE"/>
    <property type="match status" value="1"/>
</dbReference>
<dbReference type="GO" id="GO:0006508">
    <property type="term" value="P:proteolysis"/>
    <property type="evidence" value="ECO:0007669"/>
    <property type="project" value="UniProtKB-KW"/>
</dbReference>
<dbReference type="Pfam" id="PF00450">
    <property type="entry name" value="Peptidase_S10"/>
    <property type="match status" value="1"/>
</dbReference>
<dbReference type="InterPro" id="IPR001563">
    <property type="entry name" value="Peptidase_S10"/>
</dbReference>
<dbReference type="SUPFAM" id="SSF53474">
    <property type="entry name" value="alpha/beta-Hydrolases"/>
    <property type="match status" value="1"/>
</dbReference>
<dbReference type="PROSITE" id="PS00560">
    <property type="entry name" value="CARBOXYPEPT_SER_HIS"/>
    <property type="match status" value="1"/>
</dbReference>
<keyword evidence="2 7" id="KW-0121">Carboxypeptidase</keyword>
<dbReference type="OrthoDB" id="443318at2759"/>